<name>A0AAV7STB0_PLEWA</name>
<evidence type="ECO:0000313" key="3">
    <source>
        <dbReference type="Proteomes" id="UP001066276"/>
    </source>
</evidence>
<evidence type="ECO:0000313" key="2">
    <source>
        <dbReference type="EMBL" id="KAJ1167392.1"/>
    </source>
</evidence>
<dbReference type="AlphaFoldDB" id="A0AAV7STB0"/>
<keyword evidence="3" id="KW-1185">Reference proteome</keyword>
<feature type="region of interest" description="Disordered" evidence="1">
    <location>
        <begin position="70"/>
        <end position="159"/>
    </location>
</feature>
<accession>A0AAV7STB0</accession>
<organism evidence="2 3">
    <name type="scientific">Pleurodeles waltl</name>
    <name type="common">Iberian ribbed newt</name>
    <dbReference type="NCBI Taxonomy" id="8319"/>
    <lineage>
        <taxon>Eukaryota</taxon>
        <taxon>Metazoa</taxon>
        <taxon>Chordata</taxon>
        <taxon>Craniata</taxon>
        <taxon>Vertebrata</taxon>
        <taxon>Euteleostomi</taxon>
        <taxon>Amphibia</taxon>
        <taxon>Batrachia</taxon>
        <taxon>Caudata</taxon>
        <taxon>Salamandroidea</taxon>
        <taxon>Salamandridae</taxon>
        <taxon>Pleurodelinae</taxon>
        <taxon>Pleurodeles</taxon>
    </lineage>
</organism>
<evidence type="ECO:0000256" key="1">
    <source>
        <dbReference type="SAM" id="MobiDB-lite"/>
    </source>
</evidence>
<comment type="caution">
    <text evidence="2">The sequence shown here is derived from an EMBL/GenBank/DDBJ whole genome shotgun (WGS) entry which is preliminary data.</text>
</comment>
<dbReference type="Proteomes" id="UP001066276">
    <property type="component" value="Chromosome 4_2"/>
</dbReference>
<sequence length="281" mass="31768">MLPVFYFDFVPMERLDYVESVAWQRVRHSDARISGLSVIFTPRPATPTNIRERGLGETFCLAGCEALPRSRPYGAHHTGRKGDGRDTVLSPTVGIEKQEDPGGERDVGPERPWEDQQRNEESEEELLREQTKNPAPPQAKDTAKQPSPFQEERGSTRLNFESRDHIRGINVKRQYGDCEIDKGGLTPKRVPLCAININTPLHSALGVPFTFLESLKASVDFRRSGARHVWHPWRSGSLKTRWRHCIASFTNASLASLLAVINAWAFAYQEESFLVVDRDAM</sequence>
<feature type="compositionally biased region" description="Basic and acidic residues" evidence="1">
    <location>
        <begin position="150"/>
        <end position="159"/>
    </location>
</feature>
<reference evidence="2" key="1">
    <citation type="journal article" date="2022" name="bioRxiv">
        <title>Sequencing and chromosome-scale assembly of the giantPleurodeles waltlgenome.</title>
        <authorList>
            <person name="Brown T."/>
            <person name="Elewa A."/>
            <person name="Iarovenko S."/>
            <person name="Subramanian E."/>
            <person name="Araus A.J."/>
            <person name="Petzold A."/>
            <person name="Susuki M."/>
            <person name="Suzuki K.-i.T."/>
            <person name="Hayashi T."/>
            <person name="Toyoda A."/>
            <person name="Oliveira C."/>
            <person name="Osipova E."/>
            <person name="Leigh N.D."/>
            <person name="Simon A."/>
            <person name="Yun M.H."/>
        </authorList>
    </citation>
    <scope>NUCLEOTIDE SEQUENCE</scope>
    <source>
        <strain evidence="2">20211129_DDA</strain>
        <tissue evidence="2">Liver</tissue>
    </source>
</reference>
<dbReference type="EMBL" id="JANPWB010000008">
    <property type="protein sequence ID" value="KAJ1167392.1"/>
    <property type="molecule type" value="Genomic_DNA"/>
</dbReference>
<proteinExistence type="predicted"/>
<gene>
    <name evidence="2" type="ORF">NDU88_007784</name>
</gene>
<protein>
    <submittedName>
        <fullName evidence="2">Uncharacterized protein</fullName>
    </submittedName>
</protein>
<feature type="compositionally biased region" description="Basic and acidic residues" evidence="1">
    <location>
        <begin position="96"/>
        <end position="131"/>
    </location>
</feature>